<accession>A0ABN8FQP1</accession>
<dbReference type="Proteomes" id="UP000838686">
    <property type="component" value="Unassembled WGS sequence"/>
</dbReference>
<evidence type="ECO:0000313" key="1">
    <source>
        <dbReference type="EMBL" id="CAH1190368.1"/>
    </source>
</evidence>
<name>A0ABN8FQP1_9BACL</name>
<gene>
    <name evidence="1" type="ORF">PAECIP111893_00297</name>
</gene>
<proteinExistence type="predicted"/>
<sequence>MSRDKLIAEARAAGRAARHNLRFIQSNPDKVDQSKMPSMEAYLQMLIRFEAYEKQNAQLAGWTPLRTRLKNLVMSIIAHPDMKVRMK</sequence>
<evidence type="ECO:0000313" key="2">
    <source>
        <dbReference type="Proteomes" id="UP000838686"/>
    </source>
</evidence>
<dbReference type="RefSeq" id="WP_236338508.1">
    <property type="nucleotide sequence ID" value="NZ_CAKMMF010000001.1"/>
</dbReference>
<organism evidence="1 2">
    <name type="scientific">Paenibacillus plantiphilus</name>
    <dbReference type="NCBI Taxonomy" id="2905650"/>
    <lineage>
        <taxon>Bacteria</taxon>
        <taxon>Bacillati</taxon>
        <taxon>Bacillota</taxon>
        <taxon>Bacilli</taxon>
        <taxon>Bacillales</taxon>
        <taxon>Paenibacillaceae</taxon>
        <taxon>Paenibacillus</taxon>
    </lineage>
</organism>
<protein>
    <submittedName>
        <fullName evidence="1">Uncharacterized protein</fullName>
    </submittedName>
</protein>
<keyword evidence="2" id="KW-1185">Reference proteome</keyword>
<comment type="caution">
    <text evidence="1">The sequence shown here is derived from an EMBL/GenBank/DDBJ whole genome shotgun (WGS) entry which is preliminary data.</text>
</comment>
<dbReference type="EMBL" id="CAKMMF010000001">
    <property type="protein sequence ID" value="CAH1190368.1"/>
    <property type="molecule type" value="Genomic_DNA"/>
</dbReference>
<reference evidence="1" key="1">
    <citation type="submission" date="2022-01" db="EMBL/GenBank/DDBJ databases">
        <authorList>
            <person name="Criscuolo A."/>
        </authorList>
    </citation>
    <scope>NUCLEOTIDE SEQUENCE</scope>
    <source>
        <strain evidence="1">CIP111893</strain>
    </source>
</reference>